<dbReference type="Pfam" id="PF07707">
    <property type="entry name" value="BACK"/>
    <property type="match status" value="1"/>
</dbReference>
<comment type="pathway">
    <text evidence="1">Protein modification; protein ubiquitination.</text>
</comment>
<protein>
    <recommendedName>
        <fullName evidence="2">Kelch-like protein diablo</fullName>
    </recommendedName>
</protein>
<dbReference type="PIRSF" id="PIRSF037037">
    <property type="entry name" value="Kelch-like_protein_gigaxonin"/>
    <property type="match status" value="1"/>
</dbReference>
<evidence type="ECO:0000313" key="10">
    <source>
        <dbReference type="Proteomes" id="UP000708208"/>
    </source>
</evidence>
<keyword evidence="4" id="KW-0677">Repeat</keyword>
<evidence type="ECO:0000259" key="8">
    <source>
        <dbReference type="PROSITE" id="PS50097"/>
    </source>
</evidence>
<name>A0A8J2JJX2_9HEXA</name>
<dbReference type="OrthoDB" id="45365at2759"/>
<evidence type="ECO:0000256" key="3">
    <source>
        <dbReference type="ARBA" id="ARBA00022441"/>
    </source>
</evidence>
<accession>A0A8J2JJX2</accession>
<dbReference type="InterPro" id="IPR017096">
    <property type="entry name" value="BTB-kelch_protein"/>
</dbReference>
<dbReference type="PANTHER" id="PTHR24412:SF489">
    <property type="entry name" value="RING FINGER DOMAIN AND KELCH REPEAT-CONTAINING PROTEIN DDB_G0271372"/>
    <property type="match status" value="1"/>
</dbReference>
<dbReference type="InterPro" id="IPR006652">
    <property type="entry name" value="Kelch_1"/>
</dbReference>
<feature type="non-terminal residue" evidence="9">
    <location>
        <position position="683"/>
    </location>
</feature>
<keyword evidence="3" id="KW-0880">Kelch repeat</keyword>
<evidence type="ECO:0000256" key="2">
    <source>
        <dbReference type="ARBA" id="ARBA00013699"/>
    </source>
</evidence>
<dbReference type="Pfam" id="PF24681">
    <property type="entry name" value="Kelch_KLHDC2_KLHL20_DRC7"/>
    <property type="match status" value="1"/>
</dbReference>
<dbReference type="PANTHER" id="PTHR24412">
    <property type="entry name" value="KELCH PROTEIN"/>
    <property type="match status" value="1"/>
</dbReference>
<evidence type="ECO:0000313" key="9">
    <source>
        <dbReference type="EMBL" id="CAG7720277.1"/>
    </source>
</evidence>
<evidence type="ECO:0000256" key="1">
    <source>
        <dbReference type="ARBA" id="ARBA00004906"/>
    </source>
</evidence>
<evidence type="ECO:0000256" key="7">
    <source>
        <dbReference type="ARBA" id="ARBA00043912"/>
    </source>
</evidence>
<proteinExistence type="predicted"/>
<feature type="domain" description="BTB" evidence="8">
    <location>
        <begin position="1"/>
        <end position="68"/>
    </location>
</feature>
<dbReference type="InterPro" id="IPR000210">
    <property type="entry name" value="BTB/POZ_dom"/>
</dbReference>
<dbReference type="EMBL" id="CAJVCH010069177">
    <property type="protein sequence ID" value="CAG7720277.1"/>
    <property type="molecule type" value="Genomic_DNA"/>
</dbReference>
<comment type="caution">
    <text evidence="9">The sequence shown here is derived from an EMBL/GenBank/DDBJ whole genome shotgun (WGS) entry which is preliminary data.</text>
</comment>
<reference evidence="9" key="1">
    <citation type="submission" date="2021-06" db="EMBL/GenBank/DDBJ databases">
        <authorList>
            <person name="Hodson N. C."/>
            <person name="Mongue J. A."/>
            <person name="Jaron S. K."/>
        </authorList>
    </citation>
    <scope>NUCLEOTIDE SEQUENCE</scope>
</reference>
<keyword evidence="6" id="KW-0009">Actin-binding</keyword>
<keyword evidence="10" id="KW-1185">Reference proteome</keyword>
<sequence length="683" mass="76884">FLTPTTPRAGVKAHKIILAEASPFFNKILAQNDFQNSSIKYNLPIKIAELALEQLVNFIYNGKLSLLHENLLDIYLGSKLLELEEVIRKCEAFLEEGLNSQNVWQRFKLCQQIAPNNLPKIIPYIQDSWETVTSREEFLELTYDELESIVPKESEKLCLSVFNSINAWVNYREGPRKCKLVNLLKLIPLMTIPMDTLIEYLESGSQGGCPQLKKFANETLISLCRHQSVIISSSQQTPIKKLELKTPIKQEELTTDEDEDDDVILLATPPTQAVSLKIEKVSSNSPLPTNEMSICTQLTPVKPSIYSEGFSSNSSPSSPSLCRKRYRQQMNTQMHTPLKKLRHEISMKPTYNDSISDFRDLSYKGYVNLFIRSTDNLNKSHFENVQCADGIDTRLFLICNKDTLANLNIIVMPNLQTFPSLSPESVLPNSVRKSSLVYYSNKVYNIGGLCNKVKGARNGVDSFDLVGKKWRTEANLVQARFNQTVVELQGCLYNIGGSSGKQGLRSVERLDLNSDCPNWNEITPMSLPREAHGTVVYEHKLYAIGGFSDGSGICLDSMECYDSRKNQWTPTLSMKVARCGMAVTVFNDKIFVIGGGNELEAKTKLKRVEVFNFKTGKWSNTKCLHRGRQYGSAVVLNGNLYVIGGDCESNPTVEMFVPSENKWELLPGVLNHQCSYRTIALKS</sequence>
<keyword evidence="5" id="KW-0833">Ubl conjugation pathway</keyword>
<comment type="function">
    <text evidence="7">Probable substrate-specific adapter of an E3 ubiquitin-protein ligase complex which mediates the ubiquitination and subsequent proteasomal degradation of target proteins. May have a role in synapse differentiation and growth.</text>
</comment>
<evidence type="ECO:0000256" key="6">
    <source>
        <dbReference type="ARBA" id="ARBA00023203"/>
    </source>
</evidence>
<dbReference type="SMART" id="SM00225">
    <property type="entry name" value="BTB"/>
    <property type="match status" value="1"/>
</dbReference>
<dbReference type="Proteomes" id="UP000708208">
    <property type="component" value="Unassembled WGS sequence"/>
</dbReference>
<dbReference type="GO" id="GO:0003779">
    <property type="term" value="F:actin binding"/>
    <property type="evidence" value="ECO:0007669"/>
    <property type="project" value="UniProtKB-KW"/>
</dbReference>
<dbReference type="SMART" id="SM00612">
    <property type="entry name" value="Kelch"/>
    <property type="match status" value="5"/>
</dbReference>
<gene>
    <name evidence="9" type="ORF">AFUS01_LOCUS9563</name>
</gene>
<dbReference type="InterPro" id="IPR011705">
    <property type="entry name" value="BACK"/>
</dbReference>
<evidence type="ECO:0000256" key="4">
    <source>
        <dbReference type="ARBA" id="ARBA00022737"/>
    </source>
</evidence>
<dbReference type="PROSITE" id="PS50097">
    <property type="entry name" value="BTB"/>
    <property type="match status" value="1"/>
</dbReference>
<organism evidence="9 10">
    <name type="scientific">Allacma fusca</name>
    <dbReference type="NCBI Taxonomy" id="39272"/>
    <lineage>
        <taxon>Eukaryota</taxon>
        <taxon>Metazoa</taxon>
        <taxon>Ecdysozoa</taxon>
        <taxon>Arthropoda</taxon>
        <taxon>Hexapoda</taxon>
        <taxon>Collembola</taxon>
        <taxon>Symphypleona</taxon>
        <taxon>Sminthuridae</taxon>
        <taxon>Allacma</taxon>
    </lineage>
</organism>
<dbReference type="Pfam" id="PF00651">
    <property type="entry name" value="BTB"/>
    <property type="match status" value="1"/>
</dbReference>
<evidence type="ECO:0000256" key="5">
    <source>
        <dbReference type="ARBA" id="ARBA00022786"/>
    </source>
</evidence>
<dbReference type="AlphaFoldDB" id="A0A8J2JJX2"/>